<evidence type="ECO:0000256" key="1">
    <source>
        <dbReference type="SAM" id="MobiDB-lite"/>
    </source>
</evidence>
<protein>
    <submittedName>
        <fullName evidence="2">2-isopropylmalate synthase</fullName>
        <ecNumber evidence="2">2.3.3.13</ecNumber>
    </submittedName>
</protein>
<proteinExistence type="predicted"/>
<feature type="non-terminal residue" evidence="2">
    <location>
        <position position="159"/>
    </location>
</feature>
<feature type="non-terminal residue" evidence="2">
    <location>
        <position position="1"/>
    </location>
</feature>
<reference evidence="2" key="1">
    <citation type="submission" date="2020-02" db="EMBL/GenBank/DDBJ databases">
        <authorList>
            <person name="Meier V. D."/>
        </authorList>
    </citation>
    <scope>NUCLEOTIDE SEQUENCE</scope>
    <source>
        <strain evidence="2">AVDCRST_MAG34</strain>
    </source>
</reference>
<accession>A0A6J4LNK4</accession>
<keyword evidence="2" id="KW-0012">Acyltransferase</keyword>
<feature type="region of interest" description="Disordered" evidence="1">
    <location>
        <begin position="59"/>
        <end position="103"/>
    </location>
</feature>
<dbReference type="AlphaFoldDB" id="A0A6J4LNK4"/>
<evidence type="ECO:0000313" key="2">
    <source>
        <dbReference type="EMBL" id="CAA9338016.1"/>
    </source>
</evidence>
<gene>
    <name evidence="2" type="ORF">AVDCRST_MAG34-633</name>
</gene>
<organism evidence="2">
    <name type="scientific">uncultured Nocardioidaceae bacterium</name>
    <dbReference type="NCBI Taxonomy" id="253824"/>
    <lineage>
        <taxon>Bacteria</taxon>
        <taxon>Bacillati</taxon>
        <taxon>Actinomycetota</taxon>
        <taxon>Actinomycetes</taxon>
        <taxon>Propionibacteriales</taxon>
        <taxon>Nocardioidaceae</taxon>
        <taxon>environmental samples</taxon>
    </lineage>
</organism>
<keyword evidence="2" id="KW-0808">Transferase</keyword>
<feature type="region of interest" description="Disordered" evidence="1">
    <location>
        <begin position="123"/>
        <end position="159"/>
    </location>
</feature>
<dbReference type="GO" id="GO:0003852">
    <property type="term" value="F:2-isopropylmalate synthase activity"/>
    <property type="evidence" value="ECO:0007669"/>
    <property type="project" value="UniProtKB-EC"/>
</dbReference>
<sequence length="159" mass="17278">EGRPQARPAAAAPDRVLPCRAGAHRRRWRRGVARGDVALLRGDLPRAGEPAAAQLGAHLVGGRREGPAHRQRLRRGGAADPAGDRQRAHRGVRGGDQRARVRRTGARLRRACPVLRWRRDGRGVRGVRRGRPGAVGGRAGPEHRHCLAQGRGVRRQPGL</sequence>
<dbReference type="EMBL" id="CADCUI010000015">
    <property type="protein sequence ID" value="CAA9338016.1"/>
    <property type="molecule type" value="Genomic_DNA"/>
</dbReference>
<dbReference type="EC" id="2.3.3.13" evidence="2"/>
<name>A0A6J4LNK4_9ACTN</name>